<dbReference type="CDD" id="cd07377">
    <property type="entry name" value="WHTH_GntR"/>
    <property type="match status" value="1"/>
</dbReference>
<keyword evidence="1" id="KW-0805">Transcription regulation</keyword>
<evidence type="ECO:0000313" key="5">
    <source>
        <dbReference type="EMBL" id="QHK20201.1"/>
    </source>
</evidence>
<keyword evidence="6" id="KW-1185">Reference proteome</keyword>
<evidence type="ECO:0000256" key="3">
    <source>
        <dbReference type="ARBA" id="ARBA00023163"/>
    </source>
</evidence>
<dbReference type="InterPro" id="IPR000524">
    <property type="entry name" value="Tscrpt_reg_HTH_GntR"/>
</dbReference>
<evidence type="ECO:0000256" key="1">
    <source>
        <dbReference type="ARBA" id="ARBA00023015"/>
    </source>
</evidence>
<dbReference type="Proteomes" id="UP000464186">
    <property type="component" value="Chromosome"/>
</dbReference>
<evidence type="ECO:0000259" key="4">
    <source>
        <dbReference type="PROSITE" id="PS50949"/>
    </source>
</evidence>
<dbReference type="InterPro" id="IPR036390">
    <property type="entry name" value="WH_DNA-bd_sf"/>
</dbReference>
<gene>
    <name evidence="5" type="ORF">GU243_11175</name>
</gene>
<dbReference type="InterPro" id="IPR036388">
    <property type="entry name" value="WH-like_DNA-bd_sf"/>
</dbReference>
<keyword evidence="3" id="KW-0804">Transcription</keyword>
<dbReference type="Pfam" id="PF00392">
    <property type="entry name" value="GntR"/>
    <property type="match status" value="1"/>
</dbReference>
<dbReference type="KEGG" id="psey:GU243_11175"/>
<dbReference type="InterPro" id="IPR011711">
    <property type="entry name" value="GntR_C"/>
</dbReference>
<feature type="domain" description="HTH gntR-type" evidence="4">
    <location>
        <begin position="19"/>
        <end position="89"/>
    </location>
</feature>
<dbReference type="InterPro" id="IPR008920">
    <property type="entry name" value="TF_FadR/GntR_C"/>
</dbReference>
<protein>
    <submittedName>
        <fullName evidence="5">FCD domain-containing protein</fullName>
    </submittedName>
</protein>
<accession>A0A6P1NTR8</accession>
<evidence type="ECO:0000256" key="2">
    <source>
        <dbReference type="ARBA" id="ARBA00023125"/>
    </source>
</evidence>
<dbReference type="AlphaFoldDB" id="A0A6P1NTR8"/>
<dbReference type="PANTHER" id="PTHR43537">
    <property type="entry name" value="TRANSCRIPTIONAL REGULATOR, GNTR FAMILY"/>
    <property type="match status" value="1"/>
</dbReference>
<dbReference type="PROSITE" id="PS50949">
    <property type="entry name" value="HTH_GNTR"/>
    <property type="match status" value="1"/>
</dbReference>
<proteinExistence type="predicted"/>
<dbReference type="PANTHER" id="PTHR43537:SF24">
    <property type="entry name" value="GLUCONATE OPERON TRANSCRIPTIONAL REPRESSOR"/>
    <property type="match status" value="1"/>
</dbReference>
<dbReference type="PRINTS" id="PR00035">
    <property type="entry name" value="HTHGNTR"/>
</dbReference>
<dbReference type="Gene3D" id="1.10.10.10">
    <property type="entry name" value="Winged helix-like DNA-binding domain superfamily/Winged helix DNA-binding domain"/>
    <property type="match status" value="1"/>
</dbReference>
<reference evidence="5 6" key="1">
    <citation type="submission" date="2020-01" db="EMBL/GenBank/DDBJ databases">
        <title>Pseudarthrobacter psychrotolerans sp. nov., isolated from antarctic soil.</title>
        <authorList>
            <person name="Shin Y."/>
            <person name="Park W."/>
        </authorList>
    </citation>
    <scope>NUCLEOTIDE SEQUENCE [LARGE SCALE GENOMIC DNA]</scope>
    <source>
        <strain evidence="5 6">YJ56</strain>
    </source>
</reference>
<name>A0A6P1NTR8_9MICC</name>
<dbReference type="SMART" id="SM00895">
    <property type="entry name" value="FCD"/>
    <property type="match status" value="1"/>
</dbReference>
<dbReference type="EMBL" id="CP047898">
    <property type="protein sequence ID" value="QHK20201.1"/>
    <property type="molecule type" value="Genomic_DNA"/>
</dbReference>
<dbReference type="SUPFAM" id="SSF48008">
    <property type="entry name" value="GntR ligand-binding domain-like"/>
    <property type="match status" value="1"/>
</dbReference>
<dbReference type="GO" id="GO:0003677">
    <property type="term" value="F:DNA binding"/>
    <property type="evidence" value="ECO:0007669"/>
    <property type="project" value="UniProtKB-KW"/>
</dbReference>
<evidence type="ECO:0000313" key="6">
    <source>
        <dbReference type="Proteomes" id="UP000464186"/>
    </source>
</evidence>
<dbReference type="GO" id="GO:0003700">
    <property type="term" value="F:DNA-binding transcription factor activity"/>
    <property type="evidence" value="ECO:0007669"/>
    <property type="project" value="InterPro"/>
</dbReference>
<keyword evidence="2" id="KW-0238">DNA-binding</keyword>
<dbReference type="Gene3D" id="1.20.120.530">
    <property type="entry name" value="GntR ligand-binding domain-like"/>
    <property type="match status" value="1"/>
</dbReference>
<dbReference type="SUPFAM" id="SSF46785">
    <property type="entry name" value="Winged helix' DNA-binding domain"/>
    <property type="match status" value="1"/>
</dbReference>
<sequence length="253" mass="27456">MEEDLFETRGPILRPARHGNAFEETIERLLQNIKLGLFGVGAKLPAERELAEMLGVSRATLRDALAELQKAGYVEVQRGRYGGTYVCSRPSAGPGAYPELDRAEVEDVLTFRSVLEPAAASLAAKATLSPAQRSHLLKTLAEVASAPADLYRPKDARFHVAIAEVTGSPSLALAVADVRSRVSDLLDRIPLLEPNLEHSNRQHQEIMDAILRGDHEEAFRSAQDHLQGTASLLHGFLGSSQTDISLQIAAPKP</sequence>
<dbReference type="Pfam" id="PF07729">
    <property type="entry name" value="FCD"/>
    <property type="match status" value="1"/>
</dbReference>
<dbReference type="SMART" id="SM00345">
    <property type="entry name" value="HTH_GNTR"/>
    <property type="match status" value="1"/>
</dbReference>
<organism evidence="5 6">
    <name type="scientific">Pseudarthrobacter psychrotolerans</name>
    <dbReference type="NCBI Taxonomy" id="2697569"/>
    <lineage>
        <taxon>Bacteria</taxon>
        <taxon>Bacillati</taxon>
        <taxon>Actinomycetota</taxon>
        <taxon>Actinomycetes</taxon>
        <taxon>Micrococcales</taxon>
        <taxon>Micrococcaceae</taxon>
        <taxon>Pseudarthrobacter</taxon>
    </lineage>
</organism>